<protein>
    <submittedName>
        <fullName evidence="2">DUF3306 domain-containing protein</fullName>
    </submittedName>
</protein>
<reference evidence="2 3" key="1">
    <citation type="submission" date="2019-02" db="EMBL/GenBank/DDBJ databases">
        <title>Shewanella sp. D4-2 isolated from Dokdo Island.</title>
        <authorList>
            <person name="Baek K."/>
        </authorList>
    </citation>
    <scope>NUCLEOTIDE SEQUENCE [LARGE SCALE GENOMIC DNA]</scope>
    <source>
        <strain evidence="2 3">D4-2</strain>
    </source>
</reference>
<gene>
    <name evidence="2" type="ORF">EXU30_09770</name>
</gene>
<dbReference type="KEGG" id="smai:EXU30_09770"/>
<evidence type="ECO:0000313" key="3">
    <source>
        <dbReference type="Proteomes" id="UP000291106"/>
    </source>
</evidence>
<dbReference type="Pfam" id="PF11748">
    <property type="entry name" value="DUF3306"/>
    <property type="match status" value="1"/>
</dbReference>
<dbReference type="EMBL" id="CP036200">
    <property type="protein sequence ID" value="QBF82949.1"/>
    <property type="molecule type" value="Genomic_DNA"/>
</dbReference>
<dbReference type="AlphaFoldDB" id="A0A411PH77"/>
<evidence type="ECO:0000256" key="1">
    <source>
        <dbReference type="SAM" id="MobiDB-lite"/>
    </source>
</evidence>
<dbReference type="OrthoDB" id="6263687at2"/>
<feature type="region of interest" description="Disordered" evidence="1">
    <location>
        <begin position="146"/>
        <end position="219"/>
    </location>
</feature>
<keyword evidence="3" id="KW-1185">Reference proteome</keyword>
<sequence length="219" mass="24369">MSGFLSRWQQRKEQVAKEADEQLTEQVNEQTAEQQALTVEQETQAEQAANDTQLEQVEQTQDKVLTAEDLPDPESIEVGGSFASFMADNVDPAAKQAALKALWKQPQYNEIDGLLEYALDYTNQPKLSPEVSAELAKKVFRHVIKDEDKEEDAQEQIAADTDAETDETLALAGDELDNLEQDNLELNQTVTADELNPMHHQSDALVKHAQASDEANTTT</sequence>
<dbReference type="Proteomes" id="UP000291106">
    <property type="component" value="Chromosome"/>
</dbReference>
<dbReference type="InterPro" id="IPR021735">
    <property type="entry name" value="DUF3306"/>
</dbReference>
<feature type="compositionally biased region" description="Basic and acidic residues" evidence="1">
    <location>
        <begin position="10"/>
        <end position="20"/>
    </location>
</feature>
<dbReference type="RefSeq" id="WP_130599585.1">
    <property type="nucleotide sequence ID" value="NZ_CP036200.1"/>
</dbReference>
<name>A0A411PH77_9GAMM</name>
<proteinExistence type="predicted"/>
<feature type="region of interest" description="Disordered" evidence="1">
    <location>
        <begin position="1"/>
        <end position="56"/>
    </location>
</feature>
<feature type="compositionally biased region" description="Basic and acidic residues" evidence="1">
    <location>
        <begin position="196"/>
        <end position="206"/>
    </location>
</feature>
<feature type="compositionally biased region" description="Polar residues" evidence="1">
    <location>
        <begin position="24"/>
        <end position="56"/>
    </location>
</feature>
<evidence type="ECO:0000313" key="2">
    <source>
        <dbReference type="EMBL" id="QBF82949.1"/>
    </source>
</evidence>
<organism evidence="2 3">
    <name type="scientific">Shewanella maritima</name>
    <dbReference type="NCBI Taxonomy" id="2520507"/>
    <lineage>
        <taxon>Bacteria</taxon>
        <taxon>Pseudomonadati</taxon>
        <taxon>Pseudomonadota</taxon>
        <taxon>Gammaproteobacteria</taxon>
        <taxon>Alteromonadales</taxon>
        <taxon>Shewanellaceae</taxon>
        <taxon>Shewanella</taxon>
    </lineage>
</organism>
<feature type="compositionally biased region" description="Acidic residues" evidence="1">
    <location>
        <begin position="174"/>
        <end position="183"/>
    </location>
</feature>
<accession>A0A411PH77</accession>